<evidence type="ECO:0000313" key="1">
    <source>
        <dbReference type="EMBL" id="CAA2969127.1"/>
    </source>
</evidence>
<gene>
    <name evidence="1" type="ORF">OLEA9_A086478</name>
</gene>
<dbReference type="Gramene" id="OE9A086478T1">
    <property type="protein sequence ID" value="OE9A086478C1"/>
    <property type="gene ID" value="OE9A086478"/>
</dbReference>
<reference evidence="1 2" key="1">
    <citation type="submission" date="2019-12" db="EMBL/GenBank/DDBJ databases">
        <authorList>
            <person name="Alioto T."/>
            <person name="Alioto T."/>
            <person name="Gomez Garrido J."/>
        </authorList>
    </citation>
    <scope>NUCLEOTIDE SEQUENCE [LARGE SCALE GENOMIC DNA]</scope>
</reference>
<keyword evidence="2" id="KW-1185">Reference proteome</keyword>
<dbReference type="Proteomes" id="UP000594638">
    <property type="component" value="Unassembled WGS sequence"/>
</dbReference>
<accession>A0A8S0QTB6</accession>
<sequence length="123" mass="14049">MWRNPGAPVDSYYEVRPECTDVPKTKFRVKAGKTLSARKWQVAFSPEGHLDIGKTLGRIQRGGIHPSIRGEVWEFLLGCYDPKSAFDERDKIRQQQRVQHAVLKDECQIMFPLIGSGNLSLHQ</sequence>
<dbReference type="InterPro" id="IPR035969">
    <property type="entry name" value="Rab-GAP_TBC_sf"/>
</dbReference>
<dbReference type="AlphaFoldDB" id="A0A8S0QTB6"/>
<organism evidence="1 2">
    <name type="scientific">Olea europaea subsp. europaea</name>
    <dbReference type="NCBI Taxonomy" id="158383"/>
    <lineage>
        <taxon>Eukaryota</taxon>
        <taxon>Viridiplantae</taxon>
        <taxon>Streptophyta</taxon>
        <taxon>Embryophyta</taxon>
        <taxon>Tracheophyta</taxon>
        <taxon>Spermatophyta</taxon>
        <taxon>Magnoliopsida</taxon>
        <taxon>eudicotyledons</taxon>
        <taxon>Gunneridae</taxon>
        <taxon>Pentapetalae</taxon>
        <taxon>asterids</taxon>
        <taxon>lamiids</taxon>
        <taxon>Lamiales</taxon>
        <taxon>Oleaceae</taxon>
        <taxon>Oleeae</taxon>
        <taxon>Olea</taxon>
    </lineage>
</organism>
<evidence type="ECO:0000313" key="2">
    <source>
        <dbReference type="Proteomes" id="UP000594638"/>
    </source>
</evidence>
<dbReference type="SUPFAM" id="SSF47923">
    <property type="entry name" value="Ypt/Rab-GAP domain of gyp1p"/>
    <property type="match status" value="1"/>
</dbReference>
<dbReference type="EMBL" id="CACTIH010001931">
    <property type="protein sequence ID" value="CAA2969127.1"/>
    <property type="molecule type" value="Genomic_DNA"/>
</dbReference>
<comment type="caution">
    <text evidence="1">The sequence shown here is derived from an EMBL/GenBank/DDBJ whole genome shotgun (WGS) entry which is preliminary data.</text>
</comment>
<proteinExistence type="predicted"/>
<dbReference type="OrthoDB" id="10264062at2759"/>
<protein>
    <submittedName>
        <fullName evidence="1">TBC1 domain family member 15-like</fullName>
    </submittedName>
</protein>
<name>A0A8S0QTB6_OLEEU</name>